<reference evidence="1 2" key="2">
    <citation type="journal article" date="2022" name="Mol. Ecol. Resour.">
        <title>The genomes of chicory, endive, great burdock and yacon provide insights into Asteraceae paleo-polyploidization history and plant inulin production.</title>
        <authorList>
            <person name="Fan W."/>
            <person name="Wang S."/>
            <person name="Wang H."/>
            <person name="Wang A."/>
            <person name="Jiang F."/>
            <person name="Liu H."/>
            <person name="Zhao H."/>
            <person name="Xu D."/>
            <person name="Zhang Y."/>
        </authorList>
    </citation>
    <scope>NUCLEOTIDE SEQUENCE [LARGE SCALE GENOMIC DNA]</scope>
    <source>
        <strain evidence="2">cv. Yunnan</strain>
        <tissue evidence="1">Leaves</tissue>
    </source>
</reference>
<dbReference type="EMBL" id="CM042034">
    <property type="protein sequence ID" value="KAI3760505.1"/>
    <property type="molecule type" value="Genomic_DNA"/>
</dbReference>
<reference evidence="2" key="1">
    <citation type="journal article" date="2022" name="Mol. Ecol. Resour.">
        <title>The genomes of chicory, endive, great burdock and yacon provide insights into Asteraceae palaeo-polyploidization history and plant inulin production.</title>
        <authorList>
            <person name="Fan W."/>
            <person name="Wang S."/>
            <person name="Wang H."/>
            <person name="Wang A."/>
            <person name="Jiang F."/>
            <person name="Liu H."/>
            <person name="Zhao H."/>
            <person name="Xu D."/>
            <person name="Zhang Y."/>
        </authorList>
    </citation>
    <scope>NUCLEOTIDE SEQUENCE [LARGE SCALE GENOMIC DNA]</scope>
    <source>
        <strain evidence="2">cv. Yunnan</strain>
    </source>
</reference>
<dbReference type="Proteomes" id="UP001056120">
    <property type="component" value="Linkage Group LG17"/>
</dbReference>
<evidence type="ECO:0000313" key="1">
    <source>
        <dbReference type="EMBL" id="KAI3760505.1"/>
    </source>
</evidence>
<accession>A0ACB9EPD6</accession>
<keyword evidence="2" id="KW-1185">Reference proteome</keyword>
<comment type="caution">
    <text evidence="1">The sequence shown here is derived from an EMBL/GenBank/DDBJ whole genome shotgun (WGS) entry which is preliminary data.</text>
</comment>
<protein>
    <submittedName>
        <fullName evidence="1">Uncharacterized protein</fullName>
    </submittedName>
</protein>
<name>A0ACB9EPD6_9ASTR</name>
<proteinExistence type="predicted"/>
<gene>
    <name evidence="1" type="ORF">L1987_50900</name>
</gene>
<organism evidence="1 2">
    <name type="scientific">Smallanthus sonchifolius</name>
    <dbReference type="NCBI Taxonomy" id="185202"/>
    <lineage>
        <taxon>Eukaryota</taxon>
        <taxon>Viridiplantae</taxon>
        <taxon>Streptophyta</taxon>
        <taxon>Embryophyta</taxon>
        <taxon>Tracheophyta</taxon>
        <taxon>Spermatophyta</taxon>
        <taxon>Magnoliopsida</taxon>
        <taxon>eudicotyledons</taxon>
        <taxon>Gunneridae</taxon>
        <taxon>Pentapetalae</taxon>
        <taxon>asterids</taxon>
        <taxon>campanulids</taxon>
        <taxon>Asterales</taxon>
        <taxon>Asteraceae</taxon>
        <taxon>Asteroideae</taxon>
        <taxon>Heliantheae alliance</taxon>
        <taxon>Millerieae</taxon>
        <taxon>Smallanthus</taxon>
    </lineage>
</organism>
<evidence type="ECO:0000313" key="2">
    <source>
        <dbReference type="Proteomes" id="UP001056120"/>
    </source>
</evidence>
<sequence length="466" mass="51931">MVTLGISPTHYTVSTVLVGCSELEAVELGEQMHCLCIKYGFLSSVVVGTALVEMYWKCSNVDDSCRVFDDLPDKNVVTWTSMITGYTQNQQTDDAMRMVRKMMGLGHKAGFITYNTILISFCNPEDMIHCEQIHCCVLKDGLETDLYLAVTLVTVYSQCGGCLEDFYKVCSTFPIKNNISCNAIIAGFSNLGNGDEALKFFIEMRKAGIDIDFCTIASILKVIGVILKVIGVMSLLEEGRQVYALTIKSAHDSSMHVQNGLISMYARCGKINDSKCIFSSMVNHDTISWNSLLSGYAQHGYAKEAVEAFDQMSKIKVKVKPDLTTFLIVISACSHVGWLDKGLEYFELLRNDSSLQQLKAEHYTCIMDLYARAGYLNEAEEFINSMTIEATPAVYRAMLSGCRVHENKEIGVRLAKKFVGRFPEDPAAYVQLSYIWPRDGYWDDSAGVHNLMCGKGIKKKPGCSWI</sequence>